<name>A0AAE0WVG9_9PEZI</name>
<accession>A0AAE0WVG9</accession>
<protein>
    <submittedName>
        <fullName evidence="4">Uncharacterized protein</fullName>
    </submittedName>
</protein>
<dbReference type="PANTHER" id="PTHR33365">
    <property type="entry name" value="YALI0B05434P"/>
    <property type="match status" value="1"/>
</dbReference>
<evidence type="ECO:0000256" key="1">
    <source>
        <dbReference type="ARBA" id="ARBA00004685"/>
    </source>
</evidence>
<evidence type="ECO:0000313" key="4">
    <source>
        <dbReference type="EMBL" id="KAK3678583.1"/>
    </source>
</evidence>
<dbReference type="EMBL" id="JAUTXT010000004">
    <property type="protein sequence ID" value="KAK3678583.1"/>
    <property type="molecule type" value="Genomic_DNA"/>
</dbReference>
<dbReference type="GO" id="GO:0016491">
    <property type="term" value="F:oxidoreductase activity"/>
    <property type="evidence" value="ECO:0007669"/>
    <property type="project" value="UniProtKB-KW"/>
</dbReference>
<evidence type="ECO:0000256" key="3">
    <source>
        <dbReference type="ARBA" id="ARBA00035112"/>
    </source>
</evidence>
<dbReference type="GO" id="GO:0043386">
    <property type="term" value="P:mycotoxin biosynthetic process"/>
    <property type="evidence" value="ECO:0007669"/>
    <property type="project" value="InterPro"/>
</dbReference>
<comment type="caution">
    <text evidence="4">The sequence shown here is derived from an EMBL/GenBank/DDBJ whole genome shotgun (WGS) entry which is preliminary data.</text>
</comment>
<dbReference type="Pfam" id="PF11807">
    <property type="entry name" value="UstYa"/>
    <property type="match status" value="1"/>
</dbReference>
<reference evidence="4" key="1">
    <citation type="submission" date="2023-07" db="EMBL/GenBank/DDBJ databases">
        <title>Black Yeasts Isolated from many extreme environments.</title>
        <authorList>
            <person name="Coleine C."/>
            <person name="Stajich J.E."/>
            <person name="Selbmann L."/>
        </authorList>
    </citation>
    <scope>NUCLEOTIDE SEQUENCE</scope>
    <source>
        <strain evidence="4">CCFEE 5485</strain>
    </source>
</reference>
<comment type="pathway">
    <text evidence="1">Mycotoxin biosynthesis.</text>
</comment>
<dbReference type="PANTHER" id="PTHR33365:SF11">
    <property type="entry name" value="TAT PATHWAY SIGNAL SEQUENCE"/>
    <property type="match status" value="1"/>
</dbReference>
<gene>
    <name evidence="4" type="ORF">LTR78_001881</name>
</gene>
<dbReference type="InterPro" id="IPR021765">
    <property type="entry name" value="UstYa-like"/>
</dbReference>
<dbReference type="Proteomes" id="UP001274830">
    <property type="component" value="Unassembled WGS sequence"/>
</dbReference>
<dbReference type="AlphaFoldDB" id="A0AAE0WVG9"/>
<keyword evidence="2" id="KW-0560">Oxidoreductase</keyword>
<evidence type="ECO:0000256" key="2">
    <source>
        <dbReference type="ARBA" id="ARBA00023002"/>
    </source>
</evidence>
<evidence type="ECO:0000313" key="5">
    <source>
        <dbReference type="Proteomes" id="UP001274830"/>
    </source>
</evidence>
<sequence>MAEPLSPKQIPFWLLRPETATYHNVAAADEEGPSPAEEIAKLRPSQQKIRLCMKLKIPPQALETLPKTSLPVPTFPTVFQTLDQDDRFAVSSSPDSHKAWHSLVPKAGTGFVEIDNPRQHPSLEPGMIGRDFNHEVFGVSIFHQLHCLIHIRHHFWALDGLASSTTTTTPTSTSTANQTQTQQLQKLHRMNGHINPSFDFVRQALMCNADLALEWPRTVEDSGGPEGSGVHGIVDGNHTPHQCKDWDAIYEEAGKNAWAQDQRV</sequence>
<organism evidence="4 5">
    <name type="scientific">Recurvomyces mirabilis</name>
    <dbReference type="NCBI Taxonomy" id="574656"/>
    <lineage>
        <taxon>Eukaryota</taxon>
        <taxon>Fungi</taxon>
        <taxon>Dikarya</taxon>
        <taxon>Ascomycota</taxon>
        <taxon>Pezizomycotina</taxon>
        <taxon>Dothideomycetes</taxon>
        <taxon>Dothideomycetidae</taxon>
        <taxon>Mycosphaerellales</taxon>
        <taxon>Teratosphaeriaceae</taxon>
        <taxon>Recurvomyces</taxon>
    </lineage>
</organism>
<comment type="similarity">
    <text evidence="3">Belongs to the ustYa family.</text>
</comment>
<keyword evidence="5" id="KW-1185">Reference proteome</keyword>
<proteinExistence type="inferred from homology"/>